<evidence type="ECO:0000256" key="1">
    <source>
        <dbReference type="SAM" id="Coils"/>
    </source>
</evidence>
<feature type="coiled-coil region" evidence="1">
    <location>
        <begin position="28"/>
        <end position="87"/>
    </location>
</feature>
<gene>
    <name evidence="3" type="ORF">E2C01_034328</name>
</gene>
<accession>A0A5B7F1C0</accession>
<keyword evidence="1" id="KW-0175">Coiled coil</keyword>
<dbReference type="EMBL" id="VSRR010004804">
    <property type="protein sequence ID" value="MPC40761.1"/>
    <property type="molecule type" value="Genomic_DNA"/>
</dbReference>
<name>A0A5B7F1C0_PORTR</name>
<reference evidence="3 4" key="1">
    <citation type="submission" date="2019-05" db="EMBL/GenBank/DDBJ databases">
        <title>Another draft genome of Portunus trituberculatus and its Hox gene families provides insights of decapod evolution.</title>
        <authorList>
            <person name="Jeong J.-H."/>
            <person name="Song I."/>
            <person name="Kim S."/>
            <person name="Choi T."/>
            <person name="Kim D."/>
            <person name="Ryu S."/>
            <person name="Kim W."/>
        </authorList>
    </citation>
    <scope>NUCLEOTIDE SEQUENCE [LARGE SCALE GENOMIC DNA]</scope>
    <source>
        <tissue evidence="3">Muscle</tissue>
    </source>
</reference>
<feature type="compositionally biased region" description="Low complexity" evidence="2">
    <location>
        <begin position="264"/>
        <end position="274"/>
    </location>
</feature>
<comment type="caution">
    <text evidence="3">The sequence shown here is derived from an EMBL/GenBank/DDBJ whole genome shotgun (WGS) entry which is preliminary data.</text>
</comment>
<feature type="region of interest" description="Disordered" evidence="2">
    <location>
        <begin position="250"/>
        <end position="274"/>
    </location>
</feature>
<evidence type="ECO:0000256" key="2">
    <source>
        <dbReference type="SAM" id="MobiDB-lite"/>
    </source>
</evidence>
<protein>
    <submittedName>
        <fullName evidence="3">Uncharacterized protein</fullName>
    </submittedName>
</protein>
<dbReference type="Proteomes" id="UP000324222">
    <property type="component" value="Unassembled WGS sequence"/>
</dbReference>
<evidence type="ECO:0000313" key="4">
    <source>
        <dbReference type="Proteomes" id="UP000324222"/>
    </source>
</evidence>
<proteinExistence type="predicted"/>
<dbReference type="AlphaFoldDB" id="A0A5B7F1C0"/>
<organism evidence="3 4">
    <name type="scientific">Portunus trituberculatus</name>
    <name type="common">Swimming crab</name>
    <name type="synonym">Neptunus trituberculatus</name>
    <dbReference type="NCBI Taxonomy" id="210409"/>
    <lineage>
        <taxon>Eukaryota</taxon>
        <taxon>Metazoa</taxon>
        <taxon>Ecdysozoa</taxon>
        <taxon>Arthropoda</taxon>
        <taxon>Crustacea</taxon>
        <taxon>Multicrustacea</taxon>
        <taxon>Malacostraca</taxon>
        <taxon>Eumalacostraca</taxon>
        <taxon>Eucarida</taxon>
        <taxon>Decapoda</taxon>
        <taxon>Pleocyemata</taxon>
        <taxon>Brachyura</taxon>
        <taxon>Eubrachyura</taxon>
        <taxon>Portunoidea</taxon>
        <taxon>Portunidae</taxon>
        <taxon>Portuninae</taxon>
        <taxon>Portunus</taxon>
    </lineage>
</organism>
<sequence length="337" mass="36701">MQRKQLVRINKEELIDAILSSNEDPPGLAEITNKLSDVMAELASLKDLVTSPDISTNKRLTALETRLEQQEQVIAKQQQFIESLDRKEREANLVILGVPDEREALDGAVTDGDKLNKQSGLPSDHAPITLTITCTGVSLDKLITCLKGQRRWETTYTHIWIDPLLRVDSPPLRTLKRLGCGMVMLSTIIAMYRLTESIVGCLVVTSTVRLFPLRGPVPGCIMAGHQEVQEGLSSPSPSYGDGEFVRSGDCSVGSGQDSTRHATGSPLGSSSPFSSASHVVRRVCASSGCRRVLGNAHNDPYSVCIGCRDGLCDVNNRCRECAEWSPRRTPGEVLTGM</sequence>
<keyword evidence="4" id="KW-1185">Reference proteome</keyword>
<evidence type="ECO:0000313" key="3">
    <source>
        <dbReference type="EMBL" id="MPC40761.1"/>
    </source>
</evidence>